<dbReference type="InterPro" id="IPR029063">
    <property type="entry name" value="SAM-dependent_MTases_sf"/>
</dbReference>
<dbReference type="EMBL" id="RJVA01000016">
    <property type="protein sequence ID" value="ROQ89797.1"/>
    <property type="molecule type" value="Genomic_DNA"/>
</dbReference>
<dbReference type="SUPFAM" id="SSF53335">
    <property type="entry name" value="S-adenosyl-L-methionine-dependent methyltransferases"/>
    <property type="match status" value="1"/>
</dbReference>
<dbReference type="Pfam" id="PF13649">
    <property type="entry name" value="Methyltransf_25"/>
    <property type="match status" value="1"/>
</dbReference>
<dbReference type="Gene3D" id="3.40.50.150">
    <property type="entry name" value="Vaccinia Virus protein VP39"/>
    <property type="match status" value="1"/>
</dbReference>
<organism evidence="5 6">
    <name type="scientific">Desulfosoma caldarium</name>
    <dbReference type="NCBI Taxonomy" id="610254"/>
    <lineage>
        <taxon>Bacteria</taxon>
        <taxon>Pseudomonadati</taxon>
        <taxon>Thermodesulfobacteriota</taxon>
        <taxon>Syntrophobacteria</taxon>
        <taxon>Syntrophobacterales</taxon>
        <taxon>Syntrophobacteraceae</taxon>
        <taxon>Desulfosoma</taxon>
    </lineage>
</organism>
<keyword evidence="3" id="KW-0949">S-adenosyl-L-methionine</keyword>
<keyword evidence="6" id="KW-1185">Reference proteome</keyword>
<evidence type="ECO:0000256" key="2">
    <source>
        <dbReference type="ARBA" id="ARBA00022679"/>
    </source>
</evidence>
<feature type="domain" description="Methyltransferase" evidence="4">
    <location>
        <begin position="32"/>
        <end position="96"/>
    </location>
</feature>
<proteinExistence type="predicted"/>
<evidence type="ECO:0000256" key="3">
    <source>
        <dbReference type="ARBA" id="ARBA00022691"/>
    </source>
</evidence>
<protein>
    <submittedName>
        <fullName evidence="5">Methyltransferase family protein</fullName>
    </submittedName>
</protein>
<dbReference type="PANTHER" id="PTHR13610:SF9">
    <property type="entry name" value="FI06469P"/>
    <property type="match status" value="1"/>
</dbReference>
<evidence type="ECO:0000313" key="5">
    <source>
        <dbReference type="EMBL" id="ROQ89797.1"/>
    </source>
</evidence>
<name>A0A3N1UMX1_9BACT</name>
<evidence type="ECO:0000256" key="1">
    <source>
        <dbReference type="ARBA" id="ARBA00022603"/>
    </source>
</evidence>
<dbReference type="GO" id="GO:0032259">
    <property type="term" value="P:methylation"/>
    <property type="evidence" value="ECO:0007669"/>
    <property type="project" value="UniProtKB-KW"/>
</dbReference>
<dbReference type="PANTHER" id="PTHR13610">
    <property type="entry name" value="METHYLTRANSFERASE DOMAIN-CONTAINING PROTEIN"/>
    <property type="match status" value="1"/>
</dbReference>
<dbReference type="OrthoDB" id="5519094at2"/>
<accession>A0A3N1UMX1</accession>
<sequence>MTPRGVWATASPQALLEFFHAVKLQRYSRFADLGCGDGVAVCCAALFCRAVGIEADEGLCFEAQENARALGLMHRTAFVCADFQHLRLSSFDVLYIYPDKPLAGLERKLTSWSGTLLVYGPHFSPKGCKPAQVFRWKKETLSLYAFP</sequence>
<reference evidence="5 6" key="1">
    <citation type="submission" date="2018-11" db="EMBL/GenBank/DDBJ databases">
        <title>Genomic Encyclopedia of Type Strains, Phase IV (KMG-IV): sequencing the most valuable type-strain genomes for metagenomic binning, comparative biology and taxonomic classification.</title>
        <authorList>
            <person name="Goeker M."/>
        </authorList>
    </citation>
    <scope>NUCLEOTIDE SEQUENCE [LARGE SCALE GENOMIC DNA]</scope>
    <source>
        <strain evidence="5 6">DSM 22027</strain>
    </source>
</reference>
<keyword evidence="2 5" id="KW-0808">Transferase</keyword>
<comment type="caution">
    <text evidence="5">The sequence shown here is derived from an EMBL/GenBank/DDBJ whole genome shotgun (WGS) entry which is preliminary data.</text>
</comment>
<dbReference type="InterPro" id="IPR041698">
    <property type="entry name" value="Methyltransf_25"/>
</dbReference>
<dbReference type="CDD" id="cd02440">
    <property type="entry name" value="AdoMet_MTases"/>
    <property type="match status" value="1"/>
</dbReference>
<dbReference type="AlphaFoldDB" id="A0A3N1UMX1"/>
<dbReference type="InterPro" id="IPR026170">
    <property type="entry name" value="FAM173A/B"/>
</dbReference>
<dbReference type="GO" id="GO:0016279">
    <property type="term" value="F:protein-lysine N-methyltransferase activity"/>
    <property type="evidence" value="ECO:0007669"/>
    <property type="project" value="InterPro"/>
</dbReference>
<keyword evidence="1 5" id="KW-0489">Methyltransferase</keyword>
<dbReference type="RefSeq" id="WP_148045783.1">
    <property type="nucleotide sequence ID" value="NZ_RJVA01000016.1"/>
</dbReference>
<gene>
    <name evidence="5" type="ORF">EDC27_2909</name>
</gene>
<dbReference type="Proteomes" id="UP000276223">
    <property type="component" value="Unassembled WGS sequence"/>
</dbReference>
<evidence type="ECO:0000313" key="6">
    <source>
        <dbReference type="Proteomes" id="UP000276223"/>
    </source>
</evidence>
<evidence type="ECO:0000259" key="4">
    <source>
        <dbReference type="Pfam" id="PF13649"/>
    </source>
</evidence>